<dbReference type="InterPro" id="IPR040206">
    <property type="entry name" value="Zds1/2"/>
</dbReference>
<feature type="compositionally biased region" description="Basic and acidic residues" evidence="1">
    <location>
        <begin position="482"/>
        <end position="498"/>
    </location>
</feature>
<feature type="compositionally biased region" description="Low complexity" evidence="1">
    <location>
        <begin position="185"/>
        <end position="216"/>
    </location>
</feature>
<dbReference type="SMART" id="SM01327">
    <property type="entry name" value="Zds_C"/>
    <property type="match status" value="1"/>
</dbReference>
<dbReference type="Proteomes" id="UP000008837">
    <property type="component" value="Unassembled WGS sequence"/>
</dbReference>
<sequence length="904" mass="97555">MDDTNELDFEREVQVLRAHRRLSTSHPAAIDPDFPSVQSPHDSASLSAMNMLERPSTSLSSGVSAISPPLTPKNQSRSFDEKLLSECSPIFGSSNRERYLARRQMRHAQAASAPRTPEESWLGSTPSSSSASHTPHPLPTPPLQPSITSMSHANEMWIPASKHSEVSADEFRTFLKEQAARNVSHYSPWSTVSSSSSPSGSPSRQVPLATSLARRSSSLRRQVRQEDRAPASNSGAGTVHHKRSFSNTESPLEHEHGHEHGQTIIRTESLPSRYSREFTSRSHRKPPPSLAPVDRAELTGQAPNKLSSSHSSSLPAPMPVSLPASHTAEISRAQDSADHEKTLHAMRALLPQKGDLPELPPDATAQVPSHTQSAQAGLFGHSVSMPSLDLAQTPLIPHPPQHQLQLHAPTLAQAQASPLSTLASTGTGAQLIPPPPPPRRQPSDAPDMIRSASGRGRFEEVGRSTTNELDKALAVSASSSRQSDEKNTRFNRKSDEMSRLSLPSLRDRKTFGLSWFGLSKDDDESRVRRKEKEAKEDCASSAPTTTSSSSSRREKDTFLTGLFSKRKGQESYDALRNRARNLFTSSSSSSASSASGQGAASSPSSPGSGTGIQPGAAEFAIVKRYPPPVERALYRLSHVKLSNPRRPLYQQVIVSNFMFWYLSIINSAQARPERPSSTVNGNRGDGLSEYDERNKLYKQGTGPRSPHTGTFLFTLPTKSVSSPMYVPGALVASPWIPPAPQTVWSLAPLTEPPLYGGVHTAPMTPPPTTKDDQFLPNVYSSTALAQESLLPVSDMYMTSPTSTRSGGMPRSARGPLPSVPSTPPPVPASGAGTSAPKPPPRSARRIAHLERISNHAQEVAPSAQHGLRHARSSPSLSKSARVSSHPLPLPPLPVPLPLKNTHAL</sequence>
<dbReference type="PANTHER" id="PTHR28089:SF1">
    <property type="entry name" value="PROTEIN ZDS1-RELATED"/>
    <property type="match status" value="1"/>
</dbReference>
<evidence type="ECO:0000313" key="4">
    <source>
        <dbReference type="Proteomes" id="UP000008837"/>
    </source>
</evidence>
<feature type="region of interest" description="Disordered" evidence="1">
    <location>
        <begin position="101"/>
        <end position="148"/>
    </location>
</feature>
<feature type="region of interest" description="Disordered" evidence="1">
    <location>
        <begin position="522"/>
        <end position="555"/>
    </location>
</feature>
<feature type="region of interest" description="Disordered" evidence="1">
    <location>
        <begin position="421"/>
        <end position="498"/>
    </location>
</feature>
<feature type="compositionally biased region" description="Basic and acidic residues" evidence="1">
    <location>
        <begin position="522"/>
        <end position="538"/>
    </location>
</feature>
<dbReference type="EMBL" id="AAYY01000001">
    <property type="protein sequence ID" value="EDP45084.1"/>
    <property type="molecule type" value="Genomic_DNA"/>
</dbReference>
<feature type="region of interest" description="Disordered" evidence="1">
    <location>
        <begin position="24"/>
        <end position="78"/>
    </location>
</feature>
<dbReference type="VEuPathDB" id="FungiDB:MGL_0073"/>
<dbReference type="RefSeq" id="XP_001732298.1">
    <property type="nucleotide sequence ID" value="XM_001732246.1"/>
</dbReference>
<evidence type="ECO:0000313" key="3">
    <source>
        <dbReference type="EMBL" id="EDP45084.1"/>
    </source>
</evidence>
<feature type="compositionally biased region" description="Polar residues" evidence="1">
    <location>
        <begin position="55"/>
        <end position="64"/>
    </location>
</feature>
<dbReference type="OrthoDB" id="5589766at2759"/>
<dbReference type="InterPro" id="IPR013941">
    <property type="entry name" value="ZDS1_C"/>
</dbReference>
<feature type="compositionally biased region" description="Basic and acidic residues" evidence="1">
    <location>
        <begin position="251"/>
        <end position="261"/>
    </location>
</feature>
<dbReference type="GO" id="GO:0005737">
    <property type="term" value="C:cytoplasm"/>
    <property type="evidence" value="ECO:0007669"/>
    <property type="project" value="TreeGrafter"/>
</dbReference>
<feature type="region of interest" description="Disordered" evidence="1">
    <location>
        <begin position="585"/>
        <end position="612"/>
    </location>
</feature>
<dbReference type="InParanoid" id="A8PRK5"/>
<gene>
    <name evidence="3" type="ORF">MGL_0073</name>
</gene>
<organism evidence="3 4">
    <name type="scientific">Malassezia globosa (strain ATCC MYA-4612 / CBS 7966)</name>
    <name type="common">Dandruff-associated fungus</name>
    <dbReference type="NCBI Taxonomy" id="425265"/>
    <lineage>
        <taxon>Eukaryota</taxon>
        <taxon>Fungi</taxon>
        <taxon>Dikarya</taxon>
        <taxon>Basidiomycota</taxon>
        <taxon>Ustilaginomycotina</taxon>
        <taxon>Malasseziomycetes</taxon>
        <taxon>Malasseziales</taxon>
        <taxon>Malasseziaceae</taxon>
        <taxon>Malassezia</taxon>
    </lineage>
</organism>
<name>A8PRK5_MALGO</name>
<evidence type="ECO:0000256" key="1">
    <source>
        <dbReference type="SAM" id="MobiDB-lite"/>
    </source>
</evidence>
<feature type="compositionally biased region" description="Pro residues" evidence="1">
    <location>
        <begin position="817"/>
        <end position="827"/>
    </location>
</feature>
<evidence type="ECO:0000259" key="2">
    <source>
        <dbReference type="SMART" id="SM01327"/>
    </source>
</evidence>
<keyword evidence="4" id="KW-1185">Reference proteome</keyword>
<comment type="caution">
    <text evidence="3">The sequence shown here is derived from an EMBL/GenBank/DDBJ whole genome shotgun (WGS) entry which is preliminary data.</text>
</comment>
<feature type="compositionally biased region" description="Low complexity" evidence="1">
    <location>
        <begin position="124"/>
        <end position="135"/>
    </location>
</feature>
<dbReference type="GO" id="GO:0030010">
    <property type="term" value="P:establishment of cell polarity"/>
    <property type="evidence" value="ECO:0007669"/>
    <property type="project" value="TreeGrafter"/>
</dbReference>
<dbReference type="STRING" id="425265.A8PRK5"/>
<feature type="region of interest" description="Disordered" evidence="1">
    <location>
        <begin position="185"/>
        <end position="322"/>
    </location>
</feature>
<dbReference type="OMA" id="MSHANEM"/>
<feature type="compositionally biased region" description="Polar residues" evidence="1">
    <location>
        <begin position="36"/>
        <end position="48"/>
    </location>
</feature>
<feature type="compositionally biased region" description="Low complexity" evidence="1">
    <location>
        <begin position="539"/>
        <end position="550"/>
    </location>
</feature>
<feature type="compositionally biased region" description="Polar residues" evidence="1">
    <location>
        <begin position="796"/>
        <end position="805"/>
    </location>
</feature>
<protein>
    <recommendedName>
        <fullName evidence="2">Protein Zds1 C-terminal domain-containing protein</fullName>
    </recommendedName>
</protein>
<feature type="domain" description="Protein Zds1 C-terminal" evidence="2">
    <location>
        <begin position="614"/>
        <end position="666"/>
    </location>
</feature>
<dbReference type="AlphaFoldDB" id="A8PRK5"/>
<dbReference type="PANTHER" id="PTHR28089">
    <property type="entry name" value="PROTEIN ZDS1-RELATED"/>
    <property type="match status" value="1"/>
</dbReference>
<feature type="region of interest" description="Disordered" evidence="1">
    <location>
        <begin position="353"/>
        <end position="373"/>
    </location>
</feature>
<dbReference type="KEGG" id="mgl:MGL_0073"/>
<accession>A8PRK5</accession>
<dbReference type="GO" id="GO:0010971">
    <property type="term" value="P:positive regulation of G2/M transition of mitotic cell cycle"/>
    <property type="evidence" value="ECO:0007669"/>
    <property type="project" value="TreeGrafter"/>
</dbReference>
<feature type="region of interest" description="Disordered" evidence="1">
    <location>
        <begin position="854"/>
        <end position="904"/>
    </location>
</feature>
<feature type="compositionally biased region" description="Low complexity" evidence="1">
    <location>
        <begin position="585"/>
        <end position="607"/>
    </location>
</feature>
<proteinExistence type="predicted"/>
<dbReference type="Pfam" id="PF08632">
    <property type="entry name" value="Zds_C"/>
    <property type="match status" value="1"/>
</dbReference>
<feature type="compositionally biased region" description="Polar residues" evidence="1">
    <location>
        <begin position="872"/>
        <end position="882"/>
    </location>
</feature>
<feature type="compositionally biased region" description="Pro residues" evidence="1">
    <location>
        <begin position="887"/>
        <end position="896"/>
    </location>
</feature>
<reference evidence="3 4" key="1">
    <citation type="journal article" date="2007" name="Proc. Natl. Acad. Sci. U.S.A.">
        <title>Dandruff-associated Malassezia genomes reveal convergent and divergent virulence traits shared with plant and human fungal pathogens.</title>
        <authorList>
            <person name="Xu J."/>
            <person name="Saunders C.W."/>
            <person name="Hu P."/>
            <person name="Grant R.A."/>
            <person name="Boekhout T."/>
            <person name="Kuramae E.E."/>
            <person name="Kronstad J.W."/>
            <person name="Deangelis Y.M."/>
            <person name="Reeder N.L."/>
            <person name="Johnstone K.R."/>
            <person name="Leland M."/>
            <person name="Fieno A.M."/>
            <person name="Begley W.M."/>
            <person name="Sun Y."/>
            <person name="Lacey M.P."/>
            <person name="Chaudhary T."/>
            <person name="Keough T."/>
            <person name="Chu L."/>
            <person name="Sears R."/>
            <person name="Yuan B."/>
            <person name="Dawson T.L.Jr."/>
        </authorList>
    </citation>
    <scope>NUCLEOTIDE SEQUENCE [LARGE SCALE GENOMIC DNA]</scope>
    <source>
        <strain evidence="4">ATCC MYA-4612 / CBS 7966</strain>
    </source>
</reference>
<feature type="region of interest" description="Disordered" evidence="1">
    <location>
        <begin position="796"/>
        <end position="842"/>
    </location>
</feature>
<dbReference type="GeneID" id="5856604"/>